<keyword evidence="4" id="KW-0408">Iron</keyword>
<accession>A0A7D6VGK2</accession>
<dbReference type="Pfam" id="PF01512">
    <property type="entry name" value="Complex1_51K"/>
    <property type="match status" value="1"/>
</dbReference>
<dbReference type="SUPFAM" id="SSF142984">
    <property type="entry name" value="Nqo1 middle domain-like"/>
    <property type="match status" value="1"/>
</dbReference>
<evidence type="ECO:0000256" key="2">
    <source>
        <dbReference type="ARBA" id="ARBA00022485"/>
    </source>
</evidence>
<evidence type="ECO:0000256" key="3">
    <source>
        <dbReference type="ARBA" id="ARBA00022723"/>
    </source>
</evidence>
<sequence length="544" mass="56548">MRRPPLSRGGSERTMIGQPRDWMALRANRFAASAANATEGLREAIDDHHEIRRSDIAEVAKSASLPTAAVAGSASFYADLADPQRIRVCEGTGCFVARGGAAATTGDHGHVYCLGLCYTGPAAMIDGVPVTEQGPPGPIPFACAAPEPVVLAGLSGVDEPWDTWSAVLAAGAWSGVIGEVVRSGLRGRGGAEFPAGAKWRAALLNPGPRWVVANGDEGDPGSYCDRLLMEYDPHRVLEGMALCGAAVGARHGRVLVRSEYPAALAAMRAAVEEAGAAGHLGTNVHGSGLDFEVVVQEGAGSYVAGEETALLRSLQGLRGAVQARPPYPTDCGFAGRPTVVQNVETLAAIPWIVRHSGESYARLGLPLETGTKLVCLNAEFARPGVYEVEFGTSLRHIVEELGGGLRDGHALRAVQIGGPLGGYLGADELDIGLATKDLAAYGVALGHGSLIAIPEHVPAAALLRNLWTFARRESCGACAPCRVGTQRGFELAQRSAPDALTQPAYGRLLDIMATGSLCAYGSGVAAAVRSLLRVYGASAPERKS</sequence>
<feature type="domain" description="NADH-ubiquinone oxidoreductase 51kDa subunit iron-sulphur binding" evidence="6">
    <location>
        <begin position="460"/>
        <end position="500"/>
    </location>
</feature>
<dbReference type="AlphaFoldDB" id="A0A7D6VGK2"/>
<dbReference type="Gene3D" id="3.40.50.11540">
    <property type="entry name" value="NADH-ubiquinone oxidoreductase 51kDa subunit"/>
    <property type="match status" value="1"/>
</dbReference>
<dbReference type="GO" id="GO:0051539">
    <property type="term" value="F:4 iron, 4 sulfur cluster binding"/>
    <property type="evidence" value="ECO:0007669"/>
    <property type="project" value="UniProtKB-KW"/>
</dbReference>
<name>A0A7D6VGK2_9NOCA</name>
<dbReference type="KEGG" id="nhu:H0264_24795"/>
<dbReference type="SMART" id="SM00928">
    <property type="entry name" value="NADH_4Fe-4S"/>
    <property type="match status" value="1"/>
</dbReference>
<dbReference type="PROSITE" id="PS00645">
    <property type="entry name" value="COMPLEX1_51K_2"/>
    <property type="match status" value="1"/>
</dbReference>
<protein>
    <submittedName>
        <fullName evidence="7">Protein disulfide oxidoreductase</fullName>
    </submittedName>
</protein>
<evidence type="ECO:0000256" key="1">
    <source>
        <dbReference type="ARBA" id="ARBA00007523"/>
    </source>
</evidence>
<comment type="similarity">
    <text evidence="1">Belongs to the complex I 51 kDa subunit family.</text>
</comment>
<dbReference type="InterPro" id="IPR001949">
    <property type="entry name" value="NADH-UbQ_OxRdtase_51kDa_CS"/>
</dbReference>
<dbReference type="PANTHER" id="PTHR43578">
    <property type="entry name" value="NADH-QUINONE OXIDOREDUCTASE SUBUNIT F"/>
    <property type="match status" value="1"/>
</dbReference>
<dbReference type="InterPro" id="IPR011538">
    <property type="entry name" value="Nuo51_FMN-bd"/>
</dbReference>
<dbReference type="Pfam" id="PF10589">
    <property type="entry name" value="NADH_4Fe-4S"/>
    <property type="match status" value="1"/>
</dbReference>
<dbReference type="SUPFAM" id="SSF140490">
    <property type="entry name" value="Nqo1C-terminal domain-like"/>
    <property type="match status" value="1"/>
</dbReference>
<dbReference type="InterPro" id="IPR037207">
    <property type="entry name" value="Nuop51_4Fe4S-bd_sf"/>
</dbReference>
<keyword evidence="8" id="KW-1185">Reference proteome</keyword>
<dbReference type="GO" id="GO:0010181">
    <property type="term" value="F:FMN binding"/>
    <property type="evidence" value="ECO:0007669"/>
    <property type="project" value="InterPro"/>
</dbReference>
<dbReference type="Proteomes" id="UP000515512">
    <property type="component" value="Chromosome"/>
</dbReference>
<keyword evidence="2" id="KW-0004">4Fe-4S</keyword>
<evidence type="ECO:0000256" key="5">
    <source>
        <dbReference type="ARBA" id="ARBA00023014"/>
    </source>
</evidence>
<evidence type="ECO:0000313" key="8">
    <source>
        <dbReference type="Proteomes" id="UP000515512"/>
    </source>
</evidence>
<gene>
    <name evidence="7" type="ORF">H0264_24795</name>
</gene>
<dbReference type="GO" id="GO:0008137">
    <property type="term" value="F:NADH dehydrogenase (ubiquinone) activity"/>
    <property type="evidence" value="ECO:0007669"/>
    <property type="project" value="InterPro"/>
</dbReference>
<organism evidence="7 8">
    <name type="scientific">Nocardia huaxiensis</name>
    <dbReference type="NCBI Taxonomy" id="2755382"/>
    <lineage>
        <taxon>Bacteria</taxon>
        <taxon>Bacillati</taxon>
        <taxon>Actinomycetota</taxon>
        <taxon>Actinomycetes</taxon>
        <taxon>Mycobacteriales</taxon>
        <taxon>Nocardiaceae</taxon>
        <taxon>Nocardia</taxon>
    </lineage>
</organism>
<dbReference type="SUPFAM" id="SSF142019">
    <property type="entry name" value="Nqo1 FMN-binding domain-like"/>
    <property type="match status" value="1"/>
</dbReference>
<proteinExistence type="inferred from homology"/>
<dbReference type="SUPFAM" id="SSF52833">
    <property type="entry name" value="Thioredoxin-like"/>
    <property type="match status" value="1"/>
</dbReference>
<dbReference type="InterPro" id="IPR037225">
    <property type="entry name" value="Nuo51_FMN-bd_sf"/>
</dbReference>
<dbReference type="InterPro" id="IPR019575">
    <property type="entry name" value="Nuop51_4Fe4S-bd"/>
</dbReference>
<evidence type="ECO:0000259" key="6">
    <source>
        <dbReference type="SMART" id="SM00928"/>
    </source>
</evidence>
<dbReference type="Gene3D" id="1.20.1440.230">
    <property type="entry name" value="NADH-ubiquinone oxidoreductase 51kDa subunit, iron-sulphur binding domain"/>
    <property type="match status" value="1"/>
</dbReference>
<dbReference type="EMBL" id="CP059399">
    <property type="protein sequence ID" value="QLY34653.1"/>
    <property type="molecule type" value="Genomic_DNA"/>
</dbReference>
<dbReference type="InterPro" id="IPR036249">
    <property type="entry name" value="Thioredoxin-like_sf"/>
</dbReference>
<reference evidence="7 8" key="1">
    <citation type="submission" date="2020-07" db="EMBL/GenBank/DDBJ databases">
        <authorList>
            <person name="Zhuang K."/>
            <person name="Ran Y."/>
        </authorList>
    </citation>
    <scope>NUCLEOTIDE SEQUENCE [LARGE SCALE GENOMIC DNA]</scope>
    <source>
        <strain evidence="7 8">WCH-YHL-001</strain>
    </source>
</reference>
<keyword evidence="3" id="KW-0479">Metal-binding</keyword>
<dbReference type="GO" id="GO:0046872">
    <property type="term" value="F:metal ion binding"/>
    <property type="evidence" value="ECO:0007669"/>
    <property type="project" value="UniProtKB-KW"/>
</dbReference>
<dbReference type="Gene3D" id="3.10.20.600">
    <property type="match status" value="1"/>
</dbReference>
<evidence type="ECO:0000313" key="7">
    <source>
        <dbReference type="EMBL" id="QLY34653.1"/>
    </source>
</evidence>
<dbReference type="PANTHER" id="PTHR43578:SF3">
    <property type="entry name" value="NADH-QUINONE OXIDOREDUCTASE SUBUNIT F"/>
    <property type="match status" value="1"/>
</dbReference>
<evidence type="ECO:0000256" key="4">
    <source>
        <dbReference type="ARBA" id="ARBA00023004"/>
    </source>
</evidence>
<keyword evidence="5" id="KW-0411">Iron-sulfur</keyword>